<dbReference type="Proteomes" id="UP000283509">
    <property type="component" value="Unassembled WGS sequence"/>
</dbReference>
<dbReference type="GO" id="GO:0016060">
    <property type="term" value="P:negative regulation of phospholipase C-activating phototransduction signaling pathway"/>
    <property type="evidence" value="ECO:0007669"/>
    <property type="project" value="UniProtKB-ARBA"/>
</dbReference>
<proteinExistence type="inferred from homology"/>
<reference evidence="5 6" key="2">
    <citation type="submission" date="2019-01" db="EMBL/GenBank/DDBJ databases">
        <title>The decoding of complex shrimp genome reveals the adaptation for benthos swimmer, frequently molting mechanism and breeding impact on genome.</title>
        <authorList>
            <person name="Sun Y."/>
            <person name="Gao Y."/>
            <person name="Yu Y."/>
        </authorList>
    </citation>
    <scope>NUCLEOTIDE SEQUENCE [LARGE SCALE GENOMIC DNA]</scope>
    <source>
        <tissue evidence="5">Muscle</tissue>
    </source>
</reference>
<evidence type="ECO:0000313" key="5">
    <source>
        <dbReference type="EMBL" id="ROT77247.1"/>
    </source>
</evidence>
<evidence type="ECO:0000256" key="1">
    <source>
        <dbReference type="ARBA" id="ARBA00005298"/>
    </source>
</evidence>
<feature type="domain" description="Arrestin C-terminal-like" evidence="4">
    <location>
        <begin position="653"/>
        <end position="811"/>
    </location>
</feature>
<dbReference type="Pfam" id="PF00339">
    <property type="entry name" value="Arrestin_N"/>
    <property type="match status" value="2"/>
</dbReference>
<feature type="compositionally biased region" description="Basic residues" evidence="3">
    <location>
        <begin position="1"/>
        <end position="17"/>
    </location>
</feature>
<dbReference type="InterPro" id="IPR011022">
    <property type="entry name" value="Arrestin_C-like"/>
</dbReference>
<dbReference type="GO" id="GO:0005737">
    <property type="term" value="C:cytoplasm"/>
    <property type="evidence" value="ECO:0007669"/>
    <property type="project" value="TreeGrafter"/>
</dbReference>
<dbReference type="FunFam" id="2.60.40.840:FF:000002">
    <property type="entry name" value="Arrestin 3"/>
    <property type="match status" value="1"/>
</dbReference>
<feature type="region of interest" description="Disordered" evidence="3">
    <location>
        <begin position="1"/>
        <end position="27"/>
    </location>
</feature>
<dbReference type="Gene3D" id="2.60.40.640">
    <property type="match status" value="2"/>
</dbReference>
<keyword evidence="6" id="KW-1185">Reference proteome</keyword>
<comment type="similarity">
    <text evidence="1">Belongs to the arrestin family.</text>
</comment>
<sequence>MVRNRKQKHPTPRKCRRLTTPNPITPAWPYKNRPHTLLGISFSPTVFGTSHTPPSLPTTILMVNAVKVFKKTSPNGHCVSKSAGLRGPRQPHLPCGRCGVVDHDYLRGRRVFARVAVTYRYGREEDEVMGLHFSKELELVNTEVAPHAGDVQMTDAQERLIKKLGANAYPISVNLPENAPCSVSLDGGSEGSTQPLGVIYDLRLYVADRKEERPHKRNSVGFAVRKVQYACPGSSNRQPQTLGQQGFTLSPGRLNLEVTLPQDVYFHGQPIEATLSVNNVSKKTVKNMKAEVVQHVEVTMTNTHFSRVVASLESREGCPITPGCNLTKTFSLNPVASVNKRRFGIALDGQVKDQDANLASSTLVAEGKNVNDALGIIVSYSVRVKLNCGAIAGDLTADLPFKLVHPDPASVKAPLRKTQSADIEVEEFTNLRREPASHAARHQLLSVSLRDFTPPSLPTTILMVNAVKVFKKTSPNGKVTAYLSRRDFVDHVSHTSPVDGVVVVDHDYLRGRRVFARVAVTYRYGREEDEVMGLHFSKELELVNTEVAPHAEDVKMTDAQERLIKKLGANAYPISVNLPENAPCSVSLDGGSEGSTQPLGVIYDLRLYVADRKEERPHKRNSVGFAVRKVQYACPGSSNRQPQTLVSKGFTLSPGRLNLEVTLPQDVYFHGQPIEAKLSVNNVSKKTVKNMKAEVVQHVEVTMTNTHFSRVVASLESREGCPITPGCNLTRTFSLNPVASVNKRRFGIALDGQVKDQDANLASSTLVAEGKNVNDALGIIVSYSVRVKLNCGAIAGDLTADLPFKLVHPDPASVKAPLRKTQSADIEVEEFSNLRRGQSIAEE</sequence>
<reference evidence="5 6" key="1">
    <citation type="submission" date="2018-04" db="EMBL/GenBank/DDBJ databases">
        <authorList>
            <person name="Zhang X."/>
            <person name="Yuan J."/>
            <person name="Li F."/>
            <person name="Xiang J."/>
        </authorList>
    </citation>
    <scope>NUCLEOTIDE SEQUENCE [LARGE SCALE GENOMIC DNA]</scope>
    <source>
        <tissue evidence="5">Muscle</tissue>
    </source>
</reference>
<dbReference type="EMBL" id="QCYY01001546">
    <property type="protein sequence ID" value="ROT77247.1"/>
    <property type="molecule type" value="Genomic_DNA"/>
</dbReference>
<evidence type="ECO:0000259" key="4">
    <source>
        <dbReference type="SMART" id="SM01017"/>
    </source>
</evidence>
<dbReference type="InterPro" id="IPR011021">
    <property type="entry name" value="Arrestin-like_N"/>
</dbReference>
<keyword evidence="2" id="KW-0716">Sensory transduction</keyword>
<dbReference type="SMART" id="SM01017">
    <property type="entry name" value="Arrestin_C"/>
    <property type="match status" value="2"/>
</dbReference>
<dbReference type="InterPro" id="IPR000698">
    <property type="entry name" value="Arrestin"/>
</dbReference>
<dbReference type="PANTHER" id="PTHR11792:SF23">
    <property type="entry name" value="PHOSRESTIN-1"/>
    <property type="match status" value="1"/>
</dbReference>
<dbReference type="InterPro" id="IPR014753">
    <property type="entry name" value="Arrestin_N"/>
</dbReference>
<dbReference type="AlphaFoldDB" id="A0A3R7MAA8"/>
<name>A0A3R7MAA8_PENVA</name>
<evidence type="ECO:0000256" key="3">
    <source>
        <dbReference type="SAM" id="MobiDB-lite"/>
    </source>
</evidence>
<dbReference type="GO" id="GO:0001664">
    <property type="term" value="F:G protein-coupled receptor binding"/>
    <property type="evidence" value="ECO:0007669"/>
    <property type="project" value="TreeGrafter"/>
</dbReference>
<dbReference type="SUPFAM" id="SSF81296">
    <property type="entry name" value="E set domains"/>
    <property type="match status" value="4"/>
</dbReference>
<protein>
    <submittedName>
        <fullName evidence="5">Putative arrestin-like</fullName>
    </submittedName>
</protein>
<dbReference type="InterPro" id="IPR014752">
    <property type="entry name" value="Arrestin-like_C"/>
</dbReference>
<dbReference type="InterPro" id="IPR014756">
    <property type="entry name" value="Ig_E-set"/>
</dbReference>
<gene>
    <name evidence="5" type="ORF">C7M84_004104</name>
</gene>
<dbReference type="GO" id="GO:0002031">
    <property type="term" value="P:G protein-coupled receptor internalization"/>
    <property type="evidence" value="ECO:0007669"/>
    <property type="project" value="TreeGrafter"/>
</dbReference>
<dbReference type="Pfam" id="PF02752">
    <property type="entry name" value="Arrestin_C"/>
    <property type="match status" value="2"/>
</dbReference>
<evidence type="ECO:0000256" key="2">
    <source>
        <dbReference type="ARBA" id="ARBA00022606"/>
    </source>
</evidence>
<dbReference type="GO" id="GO:0045494">
    <property type="term" value="P:photoreceptor cell maintenance"/>
    <property type="evidence" value="ECO:0007669"/>
    <property type="project" value="UniProtKB-ARBA"/>
</dbReference>
<dbReference type="Gene3D" id="2.60.40.840">
    <property type="match status" value="2"/>
</dbReference>
<dbReference type="PANTHER" id="PTHR11792">
    <property type="entry name" value="ARRESTIN"/>
    <property type="match status" value="1"/>
</dbReference>
<evidence type="ECO:0000313" key="6">
    <source>
        <dbReference type="Proteomes" id="UP000283509"/>
    </source>
</evidence>
<dbReference type="OrthoDB" id="298939at2759"/>
<dbReference type="GO" id="GO:0007165">
    <property type="term" value="P:signal transduction"/>
    <property type="evidence" value="ECO:0007669"/>
    <property type="project" value="InterPro"/>
</dbReference>
<dbReference type="STRING" id="6689.A0A3R7MAA8"/>
<comment type="caution">
    <text evidence="5">The sequence shown here is derived from an EMBL/GenBank/DDBJ whole genome shotgun (WGS) entry which is preliminary data.</text>
</comment>
<organism evidence="5 6">
    <name type="scientific">Penaeus vannamei</name>
    <name type="common">Whiteleg shrimp</name>
    <name type="synonym">Litopenaeus vannamei</name>
    <dbReference type="NCBI Taxonomy" id="6689"/>
    <lineage>
        <taxon>Eukaryota</taxon>
        <taxon>Metazoa</taxon>
        <taxon>Ecdysozoa</taxon>
        <taxon>Arthropoda</taxon>
        <taxon>Crustacea</taxon>
        <taxon>Multicrustacea</taxon>
        <taxon>Malacostraca</taxon>
        <taxon>Eumalacostraca</taxon>
        <taxon>Eucarida</taxon>
        <taxon>Decapoda</taxon>
        <taxon>Dendrobranchiata</taxon>
        <taxon>Penaeoidea</taxon>
        <taxon>Penaeidae</taxon>
        <taxon>Penaeus</taxon>
    </lineage>
</organism>
<dbReference type="GO" id="GO:0007608">
    <property type="term" value="P:sensory perception of smell"/>
    <property type="evidence" value="ECO:0007669"/>
    <property type="project" value="UniProtKB-ARBA"/>
</dbReference>
<feature type="domain" description="Arrestin C-terminal-like" evidence="4">
    <location>
        <begin position="250"/>
        <end position="408"/>
    </location>
</feature>
<accession>A0A3R7MAA8</accession>
<dbReference type="PRINTS" id="PR00309">
    <property type="entry name" value="ARRESTIN"/>
</dbReference>
<dbReference type="InterPro" id="IPR017864">
    <property type="entry name" value="Arrestin_CS"/>
</dbReference>
<dbReference type="PROSITE" id="PS00295">
    <property type="entry name" value="ARRESTINS"/>
    <property type="match status" value="2"/>
</dbReference>